<reference evidence="1" key="1">
    <citation type="submission" date="2021-06" db="EMBL/GenBank/DDBJ databases">
        <authorList>
            <person name="Kallberg Y."/>
            <person name="Tangrot J."/>
            <person name="Rosling A."/>
        </authorList>
    </citation>
    <scope>NUCLEOTIDE SEQUENCE</scope>
    <source>
        <strain evidence="1">MA461A</strain>
    </source>
</reference>
<dbReference type="EMBL" id="CAJVQC010099280">
    <property type="protein sequence ID" value="CAG8830506.1"/>
    <property type="molecule type" value="Genomic_DNA"/>
</dbReference>
<sequence length="44" mass="5150">GDLVLVARSDIAALRSVKFKEKFKGPYYIYQKLENGIYKLRTKE</sequence>
<proteinExistence type="predicted"/>
<organism evidence="1 2">
    <name type="scientific">Racocetra persica</name>
    <dbReference type="NCBI Taxonomy" id="160502"/>
    <lineage>
        <taxon>Eukaryota</taxon>
        <taxon>Fungi</taxon>
        <taxon>Fungi incertae sedis</taxon>
        <taxon>Mucoromycota</taxon>
        <taxon>Glomeromycotina</taxon>
        <taxon>Glomeromycetes</taxon>
        <taxon>Diversisporales</taxon>
        <taxon>Gigasporaceae</taxon>
        <taxon>Racocetra</taxon>
    </lineage>
</organism>
<evidence type="ECO:0000313" key="2">
    <source>
        <dbReference type="Proteomes" id="UP000789920"/>
    </source>
</evidence>
<feature type="non-terminal residue" evidence="1">
    <location>
        <position position="44"/>
    </location>
</feature>
<dbReference type="Proteomes" id="UP000789920">
    <property type="component" value="Unassembled WGS sequence"/>
</dbReference>
<feature type="non-terminal residue" evidence="1">
    <location>
        <position position="1"/>
    </location>
</feature>
<gene>
    <name evidence="1" type="ORF">RPERSI_LOCUS27831</name>
</gene>
<accession>A0ACA9S8V6</accession>
<keyword evidence="2" id="KW-1185">Reference proteome</keyword>
<name>A0ACA9S8V6_9GLOM</name>
<protein>
    <submittedName>
        <fullName evidence="1">2799_t:CDS:1</fullName>
    </submittedName>
</protein>
<comment type="caution">
    <text evidence="1">The sequence shown here is derived from an EMBL/GenBank/DDBJ whole genome shotgun (WGS) entry which is preliminary data.</text>
</comment>
<evidence type="ECO:0000313" key="1">
    <source>
        <dbReference type="EMBL" id="CAG8830506.1"/>
    </source>
</evidence>